<dbReference type="EMBL" id="WJXA01000001">
    <property type="protein sequence ID" value="KAF7154148.1"/>
    <property type="molecule type" value="Genomic_DNA"/>
</dbReference>
<evidence type="ECO:0000313" key="3">
    <source>
        <dbReference type="EMBL" id="KAF7154148.1"/>
    </source>
</evidence>
<evidence type="ECO:0000256" key="1">
    <source>
        <dbReference type="SAM" id="Coils"/>
    </source>
</evidence>
<dbReference type="AlphaFoldDB" id="A0A834HHV0"/>
<dbReference type="Gene3D" id="2.40.70.10">
    <property type="entry name" value="Acid Proteases"/>
    <property type="match status" value="1"/>
</dbReference>
<dbReference type="Proteomes" id="UP000626092">
    <property type="component" value="Unassembled WGS sequence"/>
</dbReference>
<dbReference type="InterPro" id="IPR021109">
    <property type="entry name" value="Peptidase_aspartic_dom_sf"/>
</dbReference>
<keyword evidence="4" id="KW-1185">Reference proteome</keyword>
<name>A0A834HHV0_RHOSS</name>
<accession>A0A834HHV0</accession>
<feature type="region of interest" description="Disordered" evidence="2">
    <location>
        <begin position="74"/>
        <end position="121"/>
    </location>
</feature>
<gene>
    <name evidence="3" type="ORF">RHSIM_Rhsim01G0093400</name>
</gene>
<reference evidence="3" key="1">
    <citation type="submission" date="2019-11" db="EMBL/GenBank/DDBJ databases">
        <authorList>
            <person name="Liu Y."/>
            <person name="Hou J."/>
            <person name="Li T.-Q."/>
            <person name="Guan C.-H."/>
            <person name="Wu X."/>
            <person name="Wu H.-Z."/>
            <person name="Ling F."/>
            <person name="Zhang R."/>
            <person name="Shi X.-G."/>
            <person name="Ren J.-P."/>
            <person name="Chen E.-F."/>
            <person name="Sun J.-M."/>
        </authorList>
    </citation>
    <scope>NUCLEOTIDE SEQUENCE</scope>
    <source>
        <strain evidence="3">Adult_tree_wgs_1</strain>
        <tissue evidence="3">Leaves</tissue>
    </source>
</reference>
<comment type="caution">
    <text evidence="3">The sequence shown here is derived from an EMBL/GenBank/DDBJ whole genome shotgun (WGS) entry which is preliminary data.</text>
</comment>
<dbReference type="OrthoDB" id="1934862at2759"/>
<feature type="compositionally biased region" description="Low complexity" evidence="2">
    <location>
        <begin position="109"/>
        <end position="121"/>
    </location>
</feature>
<sequence>MAETRAQRQKRIEEALRQLKENDEQLVNSINQLKENDDQMTTSITQLKDMVMILSSKIDPVGPKGTPAPMKLNQVGWSSASSSPAKPYSNPVVRTDSKLANPNPPELKAPANSFTSSTSNSPTYMPFKTLTPKEMDAKRAKGLCFNCDERFVKGHRCQKKQLYVIIGDEEEEEDIGQDNPGVDVATLKDEMLISIHALAESNSFRTMRVVGTIKGKEVVILIDSGTTHNFIDLRVAKISGIMVEQTPDLTVTIADGT</sequence>
<protein>
    <submittedName>
        <fullName evidence="3">Uncharacterized protein</fullName>
    </submittedName>
</protein>
<keyword evidence="1" id="KW-0175">Coiled coil</keyword>
<feature type="coiled-coil region" evidence="1">
    <location>
        <begin position="2"/>
        <end position="36"/>
    </location>
</feature>
<dbReference type="CDD" id="cd00303">
    <property type="entry name" value="retropepsin_like"/>
    <property type="match status" value="1"/>
</dbReference>
<evidence type="ECO:0000313" key="4">
    <source>
        <dbReference type="Proteomes" id="UP000626092"/>
    </source>
</evidence>
<evidence type="ECO:0000256" key="2">
    <source>
        <dbReference type="SAM" id="MobiDB-lite"/>
    </source>
</evidence>
<proteinExistence type="predicted"/>
<feature type="compositionally biased region" description="Low complexity" evidence="2">
    <location>
        <begin position="78"/>
        <end position="89"/>
    </location>
</feature>
<organism evidence="3 4">
    <name type="scientific">Rhododendron simsii</name>
    <name type="common">Sims's rhododendron</name>
    <dbReference type="NCBI Taxonomy" id="118357"/>
    <lineage>
        <taxon>Eukaryota</taxon>
        <taxon>Viridiplantae</taxon>
        <taxon>Streptophyta</taxon>
        <taxon>Embryophyta</taxon>
        <taxon>Tracheophyta</taxon>
        <taxon>Spermatophyta</taxon>
        <taxon>Magnoliopsida</taxon>
        <taxon>eudicotyledons</taxon>
        <taxon>Gunneridae</taxon>
        <taxon>Pentapetalae</taxon>
        <taxon>asterids</taxon>
        <taxon>Ericales</taxon>
        <taxon>Ericaceae</taxon>
        <taxon>Ericoideae</taxon>
        <taxon>Rhodoreae</taxon>
        <taxon>Rhododendron</taxon>
    </lineage>
</organism>